<protein>
    <submittedName>
        <fullName evidence="1">Uncharacterized protein</fullName>
    </submittedName>
</protein>
<proteinExistence type="predicted"/>
<sequence length="117" mass="13260">MSDLLALYAATKHAIMQHPLSVEQISEFRRQLTELALPREAALEQAIAALIDENLTFPRFQIFYVQNINSDGSLFSFPIHPFHWQAMSAPERDSFVTNAFIYQGTAVDMTTATELIK</sequence>
<dbReference type="EMBL" id="JBHSSL010000086">
    <property type="protein sequence ID" value="MFC6171030.1"/>
    <property type="molecule type" value="Genomic_DNA"/>
</dbReference>
<dbReference type="Proteomes" id="UP001596289">
    <property type="component" value="Unassembled WGS sequence"/>
</dbReference>
<evidence type="ECO:0000313" key="2">
    <source>
        <dbReference type="Proteomes" id="UP001596289"/>
    </source>
</evidence>
<accession>A0ABW1RDV1</accession>
<organism evidence="1 2">
    <name type="scientific">Loigolactobacillus jiayinensis</name>
    <dbReference type="NCBI Taxonomy" id="2486016"/>
    <lineage>
        <taxon>Bacteria</taxon>
        <taxon>Bacillati</taxon>
        <taxon>Bacillota</taxon>
        <taxon>Bacilli</taxon>
        <taxon>Lactobacillales</taxon>
        <taxon>Lactobacillaceae</taxon>
        <taxon>Loigolactobacillus</taxon>
    </lineage>
</organism>
<gene>
    <name evidence="1" type="ORF">ACFQGP_10690</name>
</gene>
<keyword evidence="2" id="KW-1185">Reference proteome</keyword>
<comment type="caution">
    <text evidence="1">The sequence shown here is derived from an EMBL/GenBank/DDBJ whole genome shotgun (WGS) entry which is preliminary data.</text>
</comment>
<reference evidence="2" key="1">
    <citation type="journal article" date="2019" name="Int. J. Syst. Evol. Microbiol.">
        <title>The Global Catalogue of Microorganisms (GCM) 10K type strain sequencing project: providing services to taxonomists for standard genome sequencing and annotation.</title>
        <authorList>
            <consortium name="The Broad Institute Genomics Platform"/>
            <consortium name="The Broad Institute Genome Sequencing Center for Infectious Disease"/>
            <person name="Wu L."/>
            <person name="Ma J."/>
        </authorList>
    </citation>
    <scope>NUCLEOTIDE SEQUENCE [LARGE SCALE GENOMIC DNA]</scope>
    <source>
        <strain evidence="2">CCM 8904</strain>
    </source>
</reference>
<name>A0ABW1RDV1_9LACO</name>
<dbReference type="RefSeq" id="WP_125554240.1">
    <property type="nucleotide sequence ID" value="NZ_JBHSSL010000086.1"/>
</dbReference>
<evidence type="ECO:0000313" key="1">
    <source>
        <dbReference type="EMBL" id="MFC6171030.1"/>
    </source>
</evidence>